<keyword evidence="2" id="KW-1185">Reference proteome</keyword>
<gene>
    <name evidence="1" type="ORF">H7F49_11655</name>
</gene>
<reference evidence="1 2" key="1">
    <citation type="submission" date="2020-08" db="EMBL/GenBank/DDBJ databases">
        <title>The genome sequence of Novosphingobium flavum 4Y4.</title>
        <authorList>
            <person name="Liu Y."/>
        </authorList>
    </citation>
    <scope>NUCLEOTIDE SEQUENCE [LARGE SCALE GENOMIC DNA]</scope>
    <source>
        <strain evidence="1 2">4Y4</strain>
    </source>
</reference>
<dbReference type="Proteomes" id="UP000520156">
    <property type="component" value="Unassembled WGS sequence"/>
</dbReference>
<protein>
    <recommendedName>
        <fullName evidence="3">Transposase</fullName>
    </recommendedName>
</protein>
<evidence type="ECO:0000313" key="1">
    <source>
        <dbReference type="EMBL" id="MBC2652359.1"/>
    </source>
</evidence>
<accession>A0A7X1F8W1</accession>
<dbReference type="EMBL" id="JACLAU010000018">
    <property type="protein sequence ID" value="MBC2652359.1"/>
    <property type="molecule type" value="Genomic_DNA"/>
</dbReference>
<organism evidence="1 2">
    <name type="scientific">Novosphingobium aerophilum</name>
    <dbReference type="NCBI Taxonomy" id="2839843"/>
    <lineage>
        <taxon>Bacteria</taxon>
        <taxon>Pseudomonadati</taxon>
        <taxon>Pseudomonadota</taxon>
        <taxon>Alphaproteobacteria</taxon>
        <taxon>Sphingomonadales</taxon>
        <taxon>Sphingomonadaceae</taxon>
        <taxon>Novosphingobium</taxon>
    </lineage>
</organism>
<name>A0A7X1F8W1_9SPHN</name>
<comment type="caution">
    <text evidence="1">The sequence shown here is derived from an EMBL/GenBank/DDBJ whole genome shotgun (WGS) entry which is preliminary data.</text>
</comment>
<sequence>MEAIVGGIGSGRRTTRATTDDCLRIALPDLKRLGVIKRHCMNRRTLTWTRDGQTVAQLALVCDLDCREPYPCIKITGHAHGRQINALVWLDSAPMRFGGERWYALCPHTGKRCTTLVLPPGKVHFASVRGWGVAYGSQREDEVHRAHRAIDRATSRLTALSKYARKPTRERLLTRLVAKQMFVDDELHRLASRIW</sequence>
<dbReference type="RefSeq" id="WP_185683773.1">
    <property type="nucleotide sequence ID" value="NZ_JACLAU010000018.1"/>
</dbReference>
<evidence type="ECO:0000313" key="2">
    <source>
        <dbReference type="Proteomes" id="UP000520156"/>
    </source>
</evidence>
<evidence type="ECO:0008006" key="3">
    <source>
        <dbReference type="Google" id="ProtNLM"/>
    </source>
</evidence>
<proteinExistence type="predicted"/>
<dbReference type="AlphaFoldDB" id="A0A7X1F8W1"/>